<organism evidence="1 2">
    <name type="scientific">Neurospora tetraspora</name>
    <dbReference type="NCBI Taxonomy" id="94610"/>
    <lineage>
        <taxon>Eukaryota</taxon>
        <taxon>Fungi</taxon>
        <taxon>Dikarya</taxon>
        <taxon>Ascomycota</taxon>
        <taxon>Pezizomycotina</taxon>
        <taxon>Sordariomycetes</taxon>
        <taxon>Sordariomycetidae</taxon>
        <taxon>Sordariales</taxon>
        <taxon>Sordariaceae</taxon>
        <taxon>Neurospora</taxon>
    </lineage>
</organism>
<accession>A0AAE0JHR3</accession>
<reference evidence="1" key="1">
    <citation type="journal article" date="2023" name="Mol. Phylogenet. Evol.">
        <title>Genome-scale phylogeny and comparative genomics of the fungal order Sordariales.</title>
        <authorList>
            <person name="Hensen N."/>
            <person name="Bonometti L."/>
            <person name="Westerberg I."/>
            <person name="Brannstrom I.O."/>
            <person name="Guillou S."/>
            <person name="Cros-Aarteil S."/>
            <person name="Calhoun S."/>
            <person name="Haridas S."/>
            <person name="Kuo A."/>
            <person name="Mondo S."/>
            <person name="Pangilinan J."/>
            <person name="Riley R."/>
            <person name="LaButti K."/>
            <person name="Andreopoulos B."/>
            <person name="Lipzen A."/>
            <person name="Chen C."/>
            <person name="Yan M."/>
            <person name="Daum C."/>
            <person name="Ng V."/>
            <person name="Clum A."/>
            <person name="Steindorff A."/>
            <person name="Ohm R.A."/>
            <person name="Martin F."/>
            <person name="Silar P."/>
            <person name="Natvig D.O."/>
            <person name="Lalanne C."/>
            <person name="Gautier V."/>
            <person name="Ament-Velasquez S.L."/>
            <person name="Kruys A."/>
            <person name="Hutchinson M.I."/>
            <person name="Powell A.J."/>
            <person name="Barry K."/>
            <person name="Miller A.N."/>
            <person name="Grigoriev I.V."/>
            <person name="Debuchy R."/>
            <person name="Gladieux P."/>
            <person name="Hiltunen Thoren M."/>
            <person name="Johannesson H."/>
        </authorList>
    </citation>
    <scope>NUCLEOTIDE SEQUENCE</scope>
    <source>
        <strain evidence="1">CBS 560.94</strain>
    </source>
</reference>
<gene>
    <name evidence="1" type="ORF">B0H65DRAFT_547545</name>
</gene>
<keyword evidence="2" id="KW-1185">Reference proteome</keyword>
<dbReference type="RefSeq" id="XP_062682811.1">
    <property type="nucleotide sequence ID" value="XM_062829527.1"/>
</dbReference>
<reference evidence="1" key="2">
    <citation type="submission" date="2023-06" db="EMBL/GenBank/DDBJ databases">
        <authorList>
            <consortium name="Lawrence Berkeley National Laboratory"/>
            <person name="Haridas S."/>
            <person name="Hensen N."/>
            <person name="Bonometti L."/>
            <person name="Westerberg I."/>
            <person name="Brannstrom I.O."/>
            <person name="Guillou S."/>
            <person name="Cros-Aarteil S."/>
            <person name="Calhoun S."/>
            <person name="Kuo A."/>
            <person name="Mondo S."/>
            <person name="Pangilinan J."/>
            <person name="Riley R."/>
            <person name="Labutti K."/>
            <person name="Andreopoulos B."/>
            <person name="Lipzen A."/>
            <person name="Chen C."/>
            <person name="Yanf M."/>
            <person name="Daum C."/>
            <person name="Ng V."/>
            <person name="Clum A."/>
            <person name="Steindorff A."/>
            <person name="Ohm R."/>
            <person name="Martin F."/>
            <person name="Silar P."/>
            <person name="Natvig D."/>
            <person name="Lalanne C."/>
            <person name="Gautier V."/>
            <person name="Ament-Velasquez S.L."/>
            <person name="Kruys A."/>
            <person name="Hutchinson M.I."/>
            <person name="Powell A.J."/>
            <person name="Barry K."/>
            <person name="Miller A.N."/>
            <person name="Grigoriev I.V."/>
            <person name="Debuchy R."/>
            <person name="Gladieux P."/>
            <person name="Thoren M.H."/>
            <person name="Johannesson H."/>
        </authorList>
    </citation>
    <scope>NUCLEOTIDE SEQUENCE</scope>
    <source>
        <strain evidence="1">CBS 560.94</strain>
    </source>
</reference>
<dbReference type="Proteomes" id="UP001278500">
    <property type="component" value="Unassembled WGS sequence"/>
</dbReference>
<dbReference type="EMBL" id="JAUEPP010000003">
    <property type="protein sequence ID" value="KAK3347729.1"/>
    <property type="molecule type" value="Genomic_DNA"/>
</dbReference>
<evidence type="ECO:0000313" key="1">
    <source>
        <dbReference type="EMBL" id="KAK3347729.1"/>
    </source>
</evidence>
<proteinExistence type="predicted"/>
<evidence type="ECO:0000313" key="2">
    <source>
        <dbReference type="Proteomes" id="UP001278500"/>
    </source>
</evidence>
<sequence>MSEASQSLVKGGMGRKRYAIVGTGGRADLFYNAIATDYSSTSCIVGLCDTNHVRMDYANSRLEVLGHGKMARDHDAHHELFNVEFGAIPGLMDKLHGTDLRSRRRRRE</sequence>
<name>A0AAE0JHR3_9PEZI</name>
<comment type="caution">
    <text evidence="1">The sequence shown here is derived from an EMBL/GenBank/DDBJ whole genome shotgun (WGS) entry which is preliminary data.</text>
</comment>
<protein>
    <submittedName>
        <fullName evidence="1">Uncharacterized protein</fullName>
    </submittedName>
</protein>
<dbReference type="GeneID" id="87866681"/>
<dbReference type="AlphaFoldDB" id="A0AAE0JHR3"/>